<dbReference type="EMBL" id="JBHSBU010000001">
    <property type="protein sequence ID" value="MFC4158416.1"/>
    <property type="molecule type" value="Genomic_DNA"/>
</dbReference>
<evidence type="ECO:0000256" key="6">
    <source>
        <dbReference type="ARBA" id="ARBA00022989"/>
    </source>
</evidence>
<dbReference type="Gene3D" id="1.20.1530.20">
    <property type="match status" value="1"/>
</dbReference>
<evidence type="ECO:0000256" key="9">
    <source>
        <dbReference type="SAM" id="Phobius"/>
    </source>
</evidence>
<evidence type="ECO:0000256" key="7">
    <source>
        <dbReference type="ARBA" id="ARBA00023065"/>
    </source>
</evidence>
<feature type="transmembrane region" description="Helical" evidence="9">
    <location>
        <begin position="194"/>
        <end position="217"/>
    </location>
</feature>
<feature type="transmembrane region" description="Helical" evidence="9">
    <location>
        <begin position="31"/>
        <end position="49"/>
    </location>
</feature>
<evidence type="ECO:0000256" key="3">
    <source>
        <dbReference type="ARBA" id="ARBA00022449"/>
    </source>
</evidence>
<organism evidence="11 12">
    <name type="scientific">Chitinimonas lacunae</name>
    <dbReference type="NCBI Taxonomy" id="1963018"/>
    <lineage>
        <taxon>Bacteria</taxon>
        <taxon>Pseudomonadati</taxon>
        <taxon>Pseudomonadota</taxon>
        <taxon>Betaproteobacteria</taxon>
        <taxon>Neisseriales</taxon>
        <taxon>Chitinibacteraceae</taxon>
        <taxon>Chitinimonas</taxon>
    </lineage>
</organism>
<sequence length="436" mass="47099">MSFPDWALILGLLFITMVLVQTLLERLPLSSAMIYLAIGYAMGPAWLGLFDPNPMRYTGALEVATEVVLLVSLFAVGLKTRLSLRDPRWLMPIRLAVFSMIITTALIALIGVFFLGLPIGPAVLLGAILAPTDPVLASDIQSELGDQPDRVGVSLAGEGGLNDGTTFPLIMLGLGWMGLHEMGDYGWRWWVVDLLWAPLGGLLIGGALGTFVGWIVLHLRTRHQSAVGLDEFLAIGLIAVAYGVAQICLTSGFLAVFAAGYALRQMGTQPTTRATIGSTDSAELATHPAHAGTVMNSAIQEFNEQLEKLAELAAVLLVGAMLYYTKPEPAIWWFVPVLFLILRPIAVVVGIAGMPTKPRQRELISWFGIRGIGSVFYLLYVLDHGVAGPDSQRLISFTLLTVAFSIVLHGMTALPLMKYYLYLKGMGKPAGKKLLP</sequence>
<feature type="transmembrane region" description="Helical" evidence="9">
    <location>
        <begin position="97"/>
        <end position="130"/>
    </location>
</feature>
<keyword evidence="6 9" id="KW-1133">Transmembrane helix</keyword>
<comment type="subcellular location">
    <subcellularLocation>
        <location evidence="1">Cell membrane</location>
        <topology evidence="1">Multi-pass membrane protein</topology>
    </subcellularLocation>
</comment>
<keyword evidence="8 9" id="KW-0472">Membrane</keyword>
<evidence type="ECO:0000313" key="11">
    <source>
        <dbReference type="EMBL" id="MFC4158416.1"/>
    </source>
</evidence>
<dbReference type="PANTHER" id="PTHR32507:SF8">
    <property type="entry name" value="CNH1P"/>
    <property type="match status" value="1"/>
</dbReference>
<feature type="transmembrane region" description="Helical" evidence="9">
    <location>
        <begin position="55"/>
        <end position="76"/>
    </location>
</feature>
<dbReference type="InterPro" id="IPR006153">
    <property type="entry name" value="Cation/H_exchanger_TM"/>
</dbReference>
<evidence type="ECO:0000256" key="1">
    <source>
        <dbReference type="ARBA" id="ARBA00004651"/>
    </source>
</evidence>
<keyword evidence="7" id="KW-0406">Ion transport</keyword>
<reference evidence="12" key="1">
    <citation type="journal article" date="2019" name="Int. J. Syst. Evol. Microbiol.">
        <title>The Global Catalogue of Microorganisms (GCM) 10K type strain sequencing project: providing services to taxonomists for standard genome sequencing and annotation.</title>
        <authorList>
            <consortium name="The Broad Institute Genomics Platform"/>
            <consortium name="The Broad Institute Genome Sequencing Center for Infectious Disease"/>
            <person name="Wu L."/>
            <person name="Ma J."/>
        </authorList>
    </citation>
    <scope>NUCLEOTIDE SEQUENCE [LARGE SCALE GENOMIC DNA]</scope>
    <source>
        <strain evidence="12">LMG 29894</strain>
    </source>
</reference>
<dbReference type="Pfam" id="PF00999">
    <property type="entry name" value="Na_H_Exchanger"/>
    <property type="match status" value="1"/>
</dbReference>
<name>A0ABV8MNK4_9NEIS</name>
<evidence type="ECO:0000313" key="12">
    <source>
        <dbReference type="Proteomes" id="UP001595791"/>
    </source>
</evidence>
<keyword evidence="4" id="KW-1003">Cell membrane</keyword>
<feature type="transmembrane region" description="Helical" evidence="9">
    <location>
        <begin position="394"/>
        <end position="416"/>
    </location>
</feature>
<feature type="domain" description="Cation/H+ exchanger transmembrane" evidence="10">
    <location>
        <begin position="15"/>
        <end position="418"/>
    </location>
</feature>
<evidence type="ECO:0000259" key="10">
    <source>
        <dbReference type="Pfam" id="PF00999"/>
    </source>
</evidence>
<feature type="transmembrane region" description="Helical" evidence="9">
    <location>
        <begin position="6"/>
        <end position="24"/>
    </location>
</feature>
<evidence type="ECO:0000256" key="2">
    <source>
        <dbReference type="ARBA" id="ARBA00022448"/>
    </source>
</evidence>
<evidence type="ECO:0000256" key="4">
    <source>
        <dbReference type="ARBA" id="ARBA00022475"/>
    </source>
</evidence>
<accession>A0ABV8MNK4</accession>
<feature type="transmembrane region" description="Helical" evidence="9">
    <location>
        <begin position="363"/>
        <end position="382"/>
    </location>
</feature>
<proteinExistence type="predicted"/>
<dbReference type="RefSeq" id="WP_378161063.1">
    <property type="nucleotide sequence ID" value="NZ_JBHSBU010000001.1"/>
</dbReference>
<keyword evidence="5 9" id="KW-0812">Transmembrane</keyword>
<feature type="transmembrane region" description="Helical" evidence="9">
    <location>
        <begin position="331"/>
        <end position="351"/>
    </location>
</feature>
<keyword evidence="12" id="KW-1185">Reference proteome</keyword>
<comment type="caution">
    <text evidence="11">The sequence shown here is derived from an EMBL/GenBank/DDBJ whole genome shotgun (WGS) entry which is preliminary data.</text>
</comment>
<evidence type="ECO:0000256" key="5">
    <source>
        <dbReference type="ARBA" id="ARBA00022692"/>
    </source>
</evidence>
<dbReference type="PANTHER" id="PTHR32507">
    <property type="entry name" value="NA(+)/H(+) ANTIPORTER 1"/>
    <property type="match status" value="1"/>
</dbReference>
<keyword evidence="3" id="KW-0050">Antiport</keyword>
<keyword evidence="2" id="KW-0813">Transport</keyword>
<feature type="transmembrane region" description="Helical" evidence="9">
    <location>
        <begin position="232"/>
        <end position="263"/>
    </location>
</feature>
<protein>
    <submittedName>
        <fullName evidence="11">Cation:proton antiporter</fullName>
    </submittedName>
</protein>
<dbReference type="InterPro" id="IPR038770">
    <property type="entry name" value="Na+/solute_symporter_sf"/>
</dbReference>
<feature type="transmembrane region" description="Helical" evidence="9">
    <location>
        <begin position="165"/>
        <end position="182"/>
    </location>
</feature>
<gene>
    <name evidence="11" type="ORF">ACFOW7_03480</name>
</gene>
<dbReference type="Proteomes" id="UP001595791">
    <property type="component" value="Unassembled WGS sequence"/>
</dbReference>
<evidence type="ECO:0000256" key="8">
    <source>
        <dbReference type="ARBA" id="ARBA00023136"/>
    </source>
</evidence>